<accession>D3Q4N6</accession>
<feature type="region of interest" description="Disordered" evidence="1">
    <location>
        <begin position="307"/>
        <end position="331"/>
    </location>
</feature>
<evidence type="ECO:0000313" key="3">
    <source>
        <dbReference type="EMBL" id="ADD42066.1"/>
    </source>
</evidence>
<dbReference type="KEGG" id="sna:Snas_2381"/>
<dbReference type="InterPro" id="IPR051086">
    <property type="entry name" value="RNase_D-like"/>
</dbReference>
<sequence length="407" mass="44589">MSDDQDSEETPTPVVLTEPRDGVPEVVSDLEGLRTVVDRFRAATGPVAVDAERASGFRYQPRAYLIQLRRAGAGTALVDPTGFEDLRELNAALADTEWILHAASQDLPCLAGEGMRPPRLFDTELAARLCGFERVGLAALVEKLLGFTLEKHHSAADWSTRPLPADWLTYAALDVELLVELRDILDAELRLQGKRDWADEEFAAALNAPAPAPRAEPWRRTSGIHRVRGARPLARVRELWYLRDEIAQRLDRAPSKIVPDPALADAAIADPTDFGELTSIPGFQRRHGRANAKRWLQALSKVRKLSEDELPSVSPASDGPPSTHRWASRDPAAAARLKRARAAVAEVAAAHELPPENLVAPAAVRALCWQPPRPITRTTVAEALEHHGVRAWQIELVAKTLVAAVKG</sequence>
<dbReference type="CDD" id="cd06142">
    <property type="entry name" value="RNaseD_exo"/>
    <property type="match status" value="1"/>
</dbReference>
<evidence type="ECO:0000259" key="2">
    <source>
        <dbReference type="PROSITE" id="PS50967"/>
    </source>
</evidence>
<dbReference type="Pfam" id="PF00570">
    <property type="entry name" value="HRDC"/>
    <property type="match status" value="1"/>
</dbReference>
<dbReference type="InterPro" id="IPR044876">
    <property type="entry name" value="HRDC_dom_sf"/>
</dbReference>
<keyword evidence="3" id="KW-0269">Exonuclease</keyword>
<keyword evidence="3" id="KW-0378">Hydrolase</keyword>
<keyword evidence="4" id="KW-1185">Reference proteome</keyword>
<dbReference type="PROSITE" id="PS50967">
    <property type="entry name" value="HRDC"/>
    <property type="match status" value="1"/>
</dbReference>
<dbReference type="EMBL" id="CP001778">
    <property type="protein sequence ID" value="ADD42066.1"/>
    <property type="molecule type" value="Genomic_DNA"/>
</dbReference>
<dbReference type="PANTHER" id="PTHR47649">
    <property type="entry name" value="RIBONUCLEASE D"/>
    <property type="match status" value="1"/>
</dbReference>
<evidence type="ECO:0000256" key="1">
    <source>
        <dbReference type="SAM" id="MobiDB-lite"/>
    </source>
</evidence>
<dbReference type="SUPFAM" id="SSF53098">
    <property type="entry name" value="Ribonuclease H-like"/>
    <property type="match status" value="1"/>
</dbReference>
<dbReference type="STRING" id="446470.Snas_2381"/>
<dbReference type="SMART" id="SM00474">
    <property type="entry name" value="35EXOc"/>
    <property type="match status" value="1"/>
</dbReference>
<reference evidence="3 4" key="1">
    <citation type="journal article" date="2009" name="Stand. Genomic Sci.">
        <title>Complete genome sequence of Stackebrandtia nassauensis type strain (LLR-40K-21).</title>
        <authorList>
            <person name="Munk C."/>
            <person name="Lapidus A."/>
            <person name="Copeland A."/>
            <person name="Jando M."/>
            <person name="Mayilraj S."/>
            <person name="Glavina Del Rio T."/>
            <person name="Nolan M."/>
            <person name="Chen F."/>
            <person name="Lucas S."/>
            <person name="Tice H."/>
            <person name="Cheng J.F."/>
            <person name="Han C."/>
            <person name="Detter J.C."/>
            <person name="Bruce D."/>
            <person name="Goodwin L."/>
            <person name="Chain P."/>
            <person name="Pitluck S."/>
            <person name="Goker M."/>
            <person name="Ovchinikova G."/>
            <person name="Pati A."/>
            <person name="Ivanova N."/>
            <person name="Mavromatis K."/>
            <person name="Chen A."/>
            <person name="Palaniappan K."/>
            <person name="Land M."/>
            <person name="Hauser L."/>
            <person name="Chang Y.J."/>
            <person name="Jeffries C.D."/>
            <person name="Bristow J."/>
            <person name="Eisen J.A."/>
            <person name="Markowitz V."/>
            <person name="Hugenholtz P."/>
            <person name="Kyrpides N.C."/>
            <person name="Klenk H.P."/>
        </authorList>
    </citation>
    <scope>NUCLEOTIDE SEQUENCE [LARGE SCALE GENOMIC DNA]</scope>
    <source>
        <strain evidence="4">DSM 44728 / CIP 108903 / NRRL B-16338 / NBRC 102104 / LLR-40K-21</strain>
    </source>
</reference>
<feature type="domain" description="HRDC" evidence="2">
    <location>
        <begin position="229"/>
        <end position="309"/>
    </location>
</feature>
<dbReference type="Pfam" id="PF18305">
    <property type="entry name" value="DNA_pol_A_exoN"/>
    <property type="match status" value="1"/>
</dbReference>
<dbReference type="InterPro" id="IPR010997">
    <property type="entry name" value="HRDC-like_sf"/>
</dbReference>
<dbReference type="Gene3D" id="1.10.150.80">
    <property type="entry name" value="HRDC domain"/>
    <property type="match status" value="2"/>
</dbReference>
<dbReference type="SMART" id="SM00341">
    <property type="entry name" value="HRDC"/>
    <property type="match status" value="1"/>
</dbReference>
<organism evidence="3 4">
    <name type="scientific">Stackebrandtia nassauensis (strain DSM 44728 / CIP 108903 / NRRL B-16338 / NBRC 102104 / LLR-40K-21)</name>
    <dbReference type="NCBI Taxonomy" id="446470"/>
    <lineage>
        <taxon>Bacteria</taxon>
        <taxon>Bacillati</taxon>
        <taxon>Actinomycetota</taxon>
        <taxon>Actinomycetes</taxon>
        <taxon>Glycomycetales</taxon>
        <taxon>Glycomycetaceae</taxon>
        <taxon>Stackebrandtia</taxon>
    </lineage>
</organism>
<dbReference type="HOGENOM" id="CLU_042387_3_0_11"/>
<dbReference type="InterPro" id="IPR002562">
    <property type="entry name" value="3'-5'_exonuclease_dom"/>
</dbReference>
<keyword evidence="3" id="KW-0540">Nuclease</keyword>
<dbReference type="Proteomes" id="UP000000844">
    <property type="component" value="Chromosome"/>
</dbReference>
<dbReference type="PANTHER" id="PTHR47649:SF1">
    <property type="entry name" value="RIBONUCLEASE D"/>
    <property type="match status" value="1"/>
</dbReference>
<dbReference type="GO" id="GO:0003676">
    <property type="term" value="F:nucleic acid binding"/>
    <property type="evidence" value="ECO:0007669"/>
    <property type="project" value="InterPro"/>
</dbReference>
<dbReference type="SUPFAM" id="SSF47819">
    <property type="entry name" value="HRDC-like"/>
    <property type="match status" value="1"/>
</dbReference>
<dbReference type="InterPro" id="IPR036397">
    <property type="entry name" value="RNaseH_sf"/>
</dbReference>
<gene>
    <name evidence="3" type="ordered locus">Snas_2381</name>
</gene>
<protein>
    <submittedName>
        <fullName evidence="3">3'-5' exonuclease</fullName>
    </submittedName>
</protein>
<dbReference type="eggNOG" id="COG0349">
    <property type="taxonomic scope" value="Bacteria"/>
</dbReference>
<dbReference type="Gene3D" id="3.30.420.10">
    <property type="entry name" value="Ribonuclease H-like superfamily/Ribonuclease H"/>
    <property type="match status" value="1"/>
</dbReference>
<dbReference type="GO" id="GO:0000166">
    <property type="term" value="F:nucleotide binding"/>
    <property type="evidence" value="ECO:0007669"/>
    <property type="project" value="InterPro"/>
</dbReference>
<dbReference type="Pfam" id="PF01612">
    <property type="entry name" value="DNA_pol_A_exo1"/>
    <property type="match status" value="1"/>
</dbReference>
<name>D3Q4N6_STANL</name>
<dbReference type="InterPro" id="IPR002121">
    <property type="entry name" value="HRDC_dom"/>
</dbReference>
<dbReference type="GO" id="GO:0006139">
    <property type="term" value="P:nucleobase-containing compound metabolic process"/>
    <property type="evidence" value="ECO:0007669"/>
    <property type="project" value="InterPro"/>
</dbReference>
<dbReference type="InterPro" id="IPR012337">
    <property type="entry name" value="RNaseH-like_sf"/>
</dbReference>
<dbReference type="OrthoDB" id="144122at2"/>
<dbReference type="GO" id="GO:0008408">
    <property type="term" value="F:3'-5' exonuclease activity"/>
    <property type="evidence" value="ECO:0007669"/>
    <property type="project" value="InterPro"/>
</dbReference>
<proteinExistence type="predicted"/>
<dbReference type="RefSeq" id="WP_013017637.1">
    <property type="nucleotide sequence ID" value="NC_013947.1"/>
</dbReference>
<evidence type="ECO:0000313" key="4">
    <source>
        <dbReference type="Proteomes" id="UP000000844"/>
    </source>
</evidence>
<dbReference type="InterPro" id="IPR041605">
    <property type="entry name" value="Exo_C"/>
</dbReference>
<dbReference type="AlphaFoldDB" id="D3Q4N6"/>